<evidence type="ECO:0000313" key="3">
    <source>
        <dbReference type="Proteomes" id="UP000283469"/>
    </source>
</evidence>
<comment type="caution">
    <text evidence="2">The sequence shown here is derived from an EMBL/GenBank/DDBJ whole genome shotgun (WGS) entry which is preliminary data.</text>
</comment>
<keyword evidence="3" id="KW-1185">Reference proteome</keyword>
<keyword evidence="1" id="KW-0472">Membrane</keyword>
<organism evidence="2 3">
    <name type="scientific">Sphingobium terrigena</name>
    <dbReference type="NCBI Taxonomy" id="2304063"/>
    <lineage>
        <taxon>Bacteria</taxon>
        <taxon>Pseudomonadati</taxon>
        <taxon>Pseudomonadota</taxon>
        <taxon>Alphaproteobacteria</taxon>
        <taxon>Sphingomonadales</taxon>
        <taxon>Sphingomonadaceae</taxon>
        <taxon>Sphingobium</taxon>
    </lineage>
</organism>
<gene>
    <name evidence="2" type="ORF">D0Z70_05950</name>
</gene>
<feature type="transmembrane region" description="Helical" evidence="1">
    <location>
        <begin position="12"/>
        <end position="34"/>
    </location>
</feature>
<reference evidence="2 3" key="1">
    <citation type="submission" date="2018-08" db="EMBL/GenBank/DDBJ databases">
        <title>Sphingobium sp. EO9.</title>
        <authorList>
            <person name="Park Y."/>
            <person name="Kim K.H."/>
            <person name="Jeon C.O."/>
        </authorList>
    </citation>
    <scope>NUCLEOTIDE SEQUENCE [LARGE SCALE GENOMIC DNA]</scope>
    <source>
        <strain evidence="2 3">EO9</strain>
    </source>
</reference>
<dbReference type="Proteomes" id="UP000283469">
    <property type="component" value="Unassembled WGS sequence"/>
</dbReference>
<keyword evidence="1" id="KW-1133">Transmembrane helix</keyword>
<protein>
    <submittedName>
        <fullName evidence="2">Uncharacterized protein</fullName>
    </submittedName>
</protein>
<sequence length="69" mass="7269">MRPVRRQPCVHGGAALLYIYASAIVSPLLAIDFASEHAAFYIPATGSIGGFHILLLIPPAAAALLVRNN</sequence>
<name>A0A418YVE2_9SPHN</name>
<accession>A0A418YVE2</accession>
<proteinExistence type="predicted"/>
<keyword evidence="1" id="KW-0812">Transmembrane</keyword>
<evidence type="ECO:0000256" key="1">
    <source>
        <dbReference type="SAM" id="Phobius"/>
    </source>
</evidence>
<evidence type="ECO:0000313" key="2">
    <source>
        <dbReference type="EMBL" id="RJG56197.1"/>
    </source>
</evidence>
<dbReference type="EMBL" id="QVRA01000004">
    <property type="protein sequence ID" value="RJG56197.1"/>
    <property type="molecule type" value="Genomic_DNA"/>
</dbReference>
<feature type="transmembrane region" description="Helical" evidence="1">
    <location>
        <begin position="40"/>
        <end position="66"/>
    </location>
</feature>
<dbReference type="AlphaFoldDB" id="A0A418YVE2"/>